<dbReference type="Proteomes" id="UP000006174">
    <property type="component" value="Unassembled WGS sequence"/>
</dbReference>
<proteinExistence type="predicted"/>
<evidence type="ECO:0000259" key="3">
    <source>
        <dbReference type="PROSITE" id="PS51352"/>
    </source>
</evidence>
<comment type="caution">
    <text evidence="4">The sequence shown here is derived from an EMBL/GenBank/DDBJ whole genome shotgun (WGS) entry which is preliminary data.</text>
</comment>
<keyword evidence="4" id="KW-0413">Isomerase</keyword>
<accession>I2FSD3</accession>
<evidence type="ECO:0000313" key="5">
    <source>
        <dbReference type="Proteomes" id="UP000006174"/>
    </source>
</evidence>
<feature type="signal peptide" evidence="2">
    <location>
        <begin position="1"/>
        <end position="25"/>
    </location>
</feature>
<dbReference type="EMBL" id="CAGI01000149">
    <property type="protein sequence ID" value="CCF49826.1"/>
    <property type="molecule type" value="Genomic_DNA"/>
</dbReference>
<feature type="region of interest" description="Disordered" evidence="1">
    <location>
        <begin position="530"/>
        <end position="556"/>
    </location>
</feature>
<feature type="compositionally biased region" description="Basic and acidic residues" evidence="1">
    <location>
        <begin position="332"/>
        <end position="360"/>
    </location>
</feature>
<dbReference type="CDD" id="cd03002">
    <property type="entry name" value="PDI_a_MPD1_like"/>
    <property type="match status" value="1"/>
</dbReference>
<dbReference type="PANTHER" id="PTHR45815:SF3">
    <property type="entry name" value="PROTEIN DISULFIDE-ISOMERASE A6"/>
    <property type="match status" value="1"/>
</dbReference>
<dbReference type="GO" id="GO:0015035">
    <property type="term" value="F:protein-disulfide reductase activity"/>
    <property type="evidence" value="ECO:0007669"/>
    <property type="project" value="TreeGrafter"/>
</dbReference>
<evidence type="ECO:0000256" key="1">
    <source>
        <dbReference type="SAM" id="MobiDB-lite"/>
    </source>
</evidence>
<reference evidence="4 5" key="1">
    <citation type="journal article" date="2012" name="Plant Cell">
        <title>Genome comparison of barley and maize smut fungi reveals targeted loss of RNA silencing components and species-specific presence of transposable elements.</title>
        <authorList>
            <person name="Laurie J.D."/>
            <person name="Ali S."/>
            <person name="Linning R."/>
            <person name="Mannhaupt G."/>
            <person name="Wong P."/>
            <person name="Gueldener U."/>
            <person name="Muensterkoetter M."/>
            <person name="Moore R."/>
            <person name="Kahmann R."/>
            <person name="Bakkeren G."/>
            <person name="Schirawski J."/>
        </authorList>
    </citation>
    <scope>NUCLEOTIDE SEQUENCE [LARGE SCALE GENOMIC DNA]</scope>
    <source>
        <strain evidence="5">Uh4875-4</strain>
    </source>
</reference>
<protein>
    <submittedName>
        <fullName evidence="4">Related to MPD1-Disulfide isomerase related protein</fullName>
    </submittedName>
</protein>
<dbReference type="eggNOG" id="KOG0191">
    <property type="taxonomic scope" value="Eukaryota"/>
</dbReference>
<dbReference type="STRING" id="1128400.I2FSD3"/>
<dbReference type="GO" id="GO:0005788">
    <property type="term" value="C:endoplasmic reticulum lumen"/>
    <property type="evidence" value="ECO:0007669"/>
    <property type="project" value="TreeGrafter"/>
</dbReference>
<organism evidence="4 5">
    <name type="scientific">Ustilago hordei</name>
    <name type="common">Barley covered smut fungus</name>
    <dbReference type="NCBI Taxonomy" id="120017"/>
    <lineage>
        <taxon>Eukaryota</taxon>
        <taxon>Fungi</taxon>
        <taxon>Dikarya</taxon>
        <taxon>Basidiomycota</taxon>
        <taxon>Ustilaginomycotina</taxon>
        <taxon>Ustilaginomycetes</taxon>
        <taxon>Ustilaginales</taxon>
        <taxon>Ustilaginaceae</taxon>
        <taxon>Ustilago</taxon>
    </lineage>
</organism>
<dbReference type="PANTHER" id="PTHR45815">
    <property type="entry name" value="PROTEIN DISULFIDE-ISOMERASE A6"/>
    <property type="match status" value="1"/>
</dbReference>
<dbReference type="PRINTS" id="PR00421">
    <property type="entry name" value="THIOREDOXIN"/>
</dbReference>
<dbReference type="OrthoDB" id="427280at2759"/>
<sequence length="556" mass="61298">MMPSRVRLACSLLLLAIALLGATEAALFSKNSKVTILDSANFKREVLDIEKPTMVAFTAPWCGHCQNLVPDYSKVAAQLDGVVKLASIDCDDDKNKPTCGRYGIQGFPTLKLFPPTKKRLPKDYQGPRTAKDIAAYMVDALPMGAKKLKAEELQEYADKDASTPKVILFSKKPTSSPLYKSLALDFRKSLSFAFLRGDQRPVQSAARLHLGVEVSDGKLPHLIVVPSRPEGEELDKSAIKVYTGPLKYHELNAWIKETILEAKSGKVKKPSVKVIPKKKAVKLDENIEDLPTGAHREWRAEKEMTEEEQLKKMEDLAEMLNTAIKQGNEYREAAAKDETPESPKKAKVESDADTSAHSEGEGEGEGDGSSHSSSSSSSSSYSSSTNSDGKTTTDRTASYSSSGDTPDSASSYKVSSRTTSGDEDSISLKENLQRWLEGEQVDWSSEYASQFKEAQGAAEKLVKHSPDQAEQMALKSEKWLAKYLVSDVEMMKMARDKGNEDSAVSDEKIERVEKMYKEIVKRIEEREAKIKERGAKTIGEGEKEEGEAGHTSHDEL</sequence>
<dbReference type="PROSITE" id="PS51352">
    <property type="entry name" value="THIOREDOXIN_2"/>
    <property type="match status" value="1"/>
</dbReference>
<dbReference type="Pfam" id="PF00085">
    <property type="entry name" value="Thioredoxin"/>
    <property type="match status" value="1"/>
</dbReference>
<dbReference type="AlphaFoldDB" id="I2FSD3"/>
<dbReference type="HOGENOM" id="CLU_509175_0_0_1"/>
<gene>
    <name evidence="4" type="ORF">UHOR_08174</name>
</gene>
<keyword evidence="5" id="KW-1185">Reference proteome</keyword>
<dbReference type="Gene3D" id="3.40.30.10">
    <property type="entry name" value="Glutaredoxin"/>
    <property type="match status" value="2"/>
</dbReference>
<evidence type="ECO:0000256" key="2">
    <source>
        <dbReference type="SAM" id="SignalP"/>
    </source>
</evidence>
<feature type="chain" id="PRO_5003658167" evidence="2">
    <location>
        <begin position="26"/>
        <end position="556"/>
    </location>
</feature>
<feature type="compositionally biased region" description="Low complexity" evidence="1">
    <location>
        <begin position="369"/>
        <end position="384"/>
    </location>
</feature>
<name>I2FSD3_USTHO</name>
<feature type="region of interest" description="Disordered" evidence="1">
    <location>
        <begin position="332"/>
        <end position="427"/>
    </location>
</feature>
<keyword evidence="2" id="KW-0732">Signal</keyword>
<dbReference type="InterPro" id="IPR013766">
    <property type="entry name" value="Thioredoxin_domain"/>
</dbReference>
<evidence type="ECO:0000313" key="4">
    <source>
        <dbReference type="EMBL" id="CCF49826.1"/>
    </source>
</evidence>
<feature type="compositionally biased region" description="Polar residues" evidence="1">
    <location>
        <begin position="385"/>
        <end position="396"/>
    </location>
</feature>
<dbReference type="InterPro" id="IPR017937">
    <property type="entry name" value="Thioredoxin_CS"/>
</dbReference>
<dbReference type="OMA" id="DIEKPTM"/>
<dbReference type="GO" id="GO:0016853">
    <property type="term" value="F:isomerase activity"/>
    <property type="evidence" value="ECO:0007669"/>
    <property type="project" value="UniProtKB-KW"/>
</dbReference>
<dbReference type="SUPFAM" id="SSF52833">
    <property type="entry name" value="Thioredoxin-like"/>
    <property type="match status" value="1"/>
</dbReference>
<feature type="domain" description="Thioredoxin" evidence="3">
    <location>
        <begin position="19"/>
        <end position="143"/>
    </location>
</feature>
<dbReference type="PROSITE" id="PS00194">
    <property type="entry name" value="THIOREDOXIN_1"/>
    <property type="match status" value="1"/>
</dbReference>
<dbReference type="InterPro" id="IPR036249">
    <property type="entry name" value="Thioredoxin-like_sf"/>
</dbReference>
<dbReference type="GO" id="GO:0034976">
    <property type="term" value="P:response to endoplasmic reticulum stress"/>
    <property type="evidence" value="ECO:0007669"/>
    <property type="project" value="TreeGrafter"/>
</dbReference>
<feature type="compositionally biased region" description="Low complexity" evidence="1">
    <location>
        <begin position="397"/>
        <end position="412"/>
    </location>
</feature>